<reference evidence="15 16" key="1">
    <citation type="journal article" date="2017" name="Genome Biol.">
        <title>New reference genome sequences of hot pepper reveal the massive evolution of plant disease-resistance genes by retroduplication.</title>
        <authorList>
            <person name="Kim S."/>
            <person name="Park J."/>
            <person name="Yeom S.I."/>
            <person name="Kim Y.M."/>
            <person name="Seo E."/>
            <person name="Kim K.T."/>
            <person name="Kim M.S."/>
            <person name="Lee J.M."/>
            <person name="Cheong K."/>
            <person name="Shin H.S."/>
            <person name="Kim S.B."/>
            <person name="Han K."/>
            <person name="Lee J."/>
            <person name="Park M."/>
            <person name="Lee H.A."/>
            <person name="Lee H.Y."/>
            <person name="Lee Y."/>
            <person name="Oh S."/>
            <person name="Lee J.H."/>
            <person name="Choi E."/>
            <person name="Choi E."/>
            <person name="Lee S.E."/>
            <person name="Jeon J."/>
            <person name="Kim H."/>
            <person name="Choi G."/>
            <person name="Song H."/>
            <person name="Lee J."/>
            <person name="Lee S.C."/>
            <person name="Kwon J.K."/>
            <person name="Lee H.Y."/>
            <person name="Koo N."/>
            <person name="Hong Y."/>
            <person name="Kim R.W."/>
            <person name="Kang W.H."/>
            <person name="Huh J.H."/>
            <person name="Kang B.C."/>
            <person name="Yang T.J."/>
            <person name="Lee Y.H."/>
            <person name="Bennetzen J.L."/>
            <person name="Choi D."/>
        </authorList>
    </citation>
    <scope>NUCLEOTIDE SEQUENCE [LARGE SCALE GENOMIC DNA]</scope>
    <source>
        <strain evidence="16">cv. PBC81</strain>
    </source>
</reference>
<dbReference type="EC" id="1.10.3.11" evidence="14"/>
<keyword evidence="5" id="KW-0813">Transport</keyword>
<comment type="subcellular location">
    <subcellularLocation>
        <location evidence="2">Mitochondrion inner membrane</location>
        <topology evidence="2">Multi-pass membrane protein</topology>
    </subcellularLocation>
</comment>
<dbReference type="GO" id="GO:0010230">
    <property type="term" value="P:alternative respiration"/>
    <property type="evidence" value="ECO:0007669"/>
    <property type="project" value="TreeGrafter"/>
</dbReference>
<dbReference type="InterPro" id="IPR002680">
    <property type="entry name" value="AOX"/>
</dbReference>
<dbReference type="AlphaFoldDB" id="A0A2G2XB15"/>
<dbReference type="EMBL" id="MLFT02000002">
    <property type="protein sequence ID" value="PHT54649.1"/>
    <property type="molecule type" value="Genomic_DNA"/>
</dbReference>
<reference evidence="16" key="2">
    <citation type="journal article" date="2017" name="J. Anim. Genet.">
        <title>Multiple reference genome sequences of hot pepper reveal the massive evolution of plant disease resistance genes by retroduplication.</title>
        <authorList>
            <person name="Kim S."/>
            <person name="Park J."/>
            <person name="Yeom S.-I."/>
            <person name="Kim Y.-M."/>
            <person name="Seo E."/>
            <person name="Kim K.-T."/>
            <person name="Kim M.-S."/>
            <person name="Lee J.M."/>
            <person name="Cheong K."/>
            <person name="Shin H.-S."/>
            <person name="Kim S.-B."/>
            <person name="Han K."/>
            <person name="Lee J."/>
            <person name="Park M."/>
            <person name="Lee H.-A."/>
            <person name="Lee H.-Y."/>
            <person name="Lee Y."/>
            <person name="Oh S."/>
            <person name="Lee J.H."/>
            <person name="Choi E."/>
            <person name="Choi E."/>
            <person name="Lee S.E."/>
            <person name="Jeon J."/>
            <person name="Kim H."/>
            <person name="Choi G."/>
            <person name="Song H."/>
            <person name="Lee J."/>
            <person name="Lee S.-C."/>
            <person name="Kwon J.-K."/>
            <person name="Lee H.-Y."/>
            <person name="Koo N."/>
            <person name="Hong Y."/>
            <person name="Kim R.W."/>
            <person name="Kang W.-H."/>
            <person name="Huh J.H."/>
            <person name="Kang B.-C."/>
            <person name="Yang T.-J."/>
            <person name="Lee Y.-H."/>
            <person name="Bennetzen J.L."/>
            <person name="Choi D."/>
        </authorList>
    </citation>
    <scope>NUCLEOTIDE SEQUENCE [LARGE SCALE GENOMIC DNA]</scope>
    <source>
        <strain evidence="16">cv. PBC81</strain>
    </source>
</reference>
<dbReference type="GO" id="GO:0009916">
    <property type="term" value="F:alternative oxidase activity"/>
    <property type="evidence" value="ECO:0007669"/>
    <property type="project" value="UniProtKB-UniRule"/>
</dbReference>
<comment type="caution">
    <text evidence="15">The sequence shown here is derived from an EMBL/GenBank/DDBJ whole genome shotgun (WGS) entry which is preliminary data.</text>
</comment>
<evidence type="ECO:0000256" key="3">
    <source>
        <dbReference type="ARBA" id="ARBA00008388"/>
    </source>
</evidence>
<comment type="subunit">
    <text evidence="4">Homodimer; disulfide-linked.</text>
</comment>
<accession>A0A2G2XB15</accession>
<comment type="similarity">
    <text evidence="3 14">Belongs to the alternative oxidase family.</text>
</comment>
<dbReference type="InterPro" id="IPR038659">
    <property type="entry name" value="AOX_sf"/>
</dbReference>
<evidence type="ECO:0000256" key="7">
    <source>
        <dbReference type="ARBA" id="ARBA00022692"/>
    </source>
</evidence>
<evidence type="ECO:0000256" key="13">
    <source>
        <dbReference type="ARBA" id="ARBA00023136"/>
    </source>
</evidence>
<dbReference type="GO" id="GO:0005743">
    <property type="term" value="C:mitochondrial inner membrane"/>
    <property type="evidence" value="ECO:0007669"/>
    <property type="project" value="UniProtKB-SubCell"/>
</dbReference>
<evidence type="ECO:0000256" key="6">
    <source>
        <dbReference type="ARBA" id="ARBA00022660"/>
    </source>
</evidence>
<keyword evidence="10" id="KW-1133">Transmembrane helix</keyword>
<evidence type="ECO:0000256" key="10">
    <source>
        <dbReference type="ARBA" id="ARBA00022989"/>
    </source>
</evidence>
<dbReference type="Proteomes" id="UP000224567">
    <property type="component" value="Unassembled WGS sequence"/>
</dbReference>
<name>A0A2G2XB15_CAPBA</name>
<keyword evidence="13 14" id="KW-0472">Membrane</keyword>
<dbReference type="GO" id="GO:0106292">
    <property type="term" value="F:superoxide-generating NADPH oxidase activity"/>
    <property type="evidence" value="ECO:0007669"/>
    <property type="project" value="UniProtKB-ARBA"/>
</dbReference>
<dbReference type="GO" id="GO:0098803">
    <property type="term" value="C:respiratory chain complex"/>
    <property type="evidence" value="ECO:0007669"/>
    <property type="project" value="UniProtKB-UniRule"/>
</dbReference>
<evidence type="ECO:0000256" key="2">
    <source>
        <dbReference type="ARBA" id="ARBA00004448"/>
    </source>
</evidence>
<keyword evidence="8 14" id="KW-0479">Metal-binding</keyword>
<keyword evidence="11 14" id="KW-0560">Oxidoreductase</keyword>
<evidence type="ECO:0000256" key="11">
    <source>
        <dbReference type="ARBA" id="ARBA00023002"/>
    </source>
</evidence>
<evidence type="ECO:0000256" key="9">
    <source>
        <dbReference type="ARBA" id="ARBA00022982"/>
    </source>
</evidence>
<sequence>MMLEIVAAVPGIVEEEVVHSYTEFLKKLGNSNIENFPAPAIAIDYWRLPKDFTLRDIAVVIKDDEAHHRDVNHFTSIRIHTTDDLDFLEMIDICPKY</sequence>
<keyword evidence="6 14" id="KW-0679">Respiratory chain</keyword>
<dbReference type="Gene3D" id="1.20.1260.140">
    <property type="entry name" value="Alternative oxidase"/>
    <property type="match status" value="1"/>
</dbReference>
<comment type="cofactor">
    <cofactor evidence="14">
        <name>Fe cation</name>
        <dbReference type="ChEBI" id="CHEBI:24875"/>
    </cofactor>
    <text evidence="14">Binds 2 iron ions per subunit.</text>
</comment>
<keyword evidence="12 14" id="KW-0408">Iron</keyword>
<gene>
    <name evidence="15" type="ORF">CQW23_03135</name>
</gene>
<dbReference type="GO" id="GO:0102721">
    <property type="term" value="F:ubiquinol:oxygen oxidoreductase activity"/>
    <property type="evidence" value="ECO:0007669"/>
    <property type="project" value="UniProtKB-EC"/>
</dbReference>
<organism evidence="15 16">
    <name type="scientific">Capsicum baccatum</name>
    <name type="common">Peruvian pepper</name>
    <dbReference type="NCBI Taxonomy" id="33114"/>
    <lineage>
        <taxon>Eukaryota</taxon>
        <taxon>Viridiplantae</taxon>
        <taxon>Streptophyta</taxon>
        <taxon>Embryophyta</taxon>
        <taxon>Tracheophyta</taxon>
        <taxon>Spermatophyta</taxon>
        <taxon>Magnoliopsida</taxon>
        <taxon>eudicotyledons</taxon>
        <taxon>Gunneridae</taxon>
        <taxon>Pentapetalae</taxon>
        <taxon>asterids</taxon>
        <taxon>lamiids</taxon>
        <taxon>Solanales</taxon>
        <taxon>Solanaceae</taxon>
        <taxon>Solanoideae</taxon>
        <taxon>Capsiceae</taxon>
        <taxon>Capsicum</taxon>
    </lineage>
</organism>
<protein>
    <recommendedName>
        <fullName evidence="14">Ubiquinol oxidase</fullName>
        <ecNumber evidence="14">1.10.3.11</ecNumber>
    </recommendedName>
</protein>
<evidence type="ECO:0000256" key="12">
    <source>
        <dbReference type="ARBA" id="ARBA00023004"/>
    </source>
</evidence>
<dbReference type="GO" id="GO:0046872">
    <property type="term" value="F:metal ion binding"/>
    <property type="evidence" value="ECO:0007669"/>
    <property type="project" value="UniProtKB-UniRule"/>
</dbReference>
<evidence type="ECO:0000256" key="8">
    <source>
        <dbReference type="ARBA" id="ARBA00022723"/>
    </source>
</evidence>
<comment type="catalytic activity">
    <reaction evidence="1 14">
        <text>2 a ubiquinol + O2 = 2 a ubiquinone + 2 H2O</text>
        <dbReference type="Rhea" id="RHEA:30255"/>
        <dbReference type="Rhea" id="RHEA-COMP:9565"/>
        <dbReference type="Rhea" id="RHEA-COMP:9566"/>
        <dbReference type="ChEBI" id="CHEBI:15377"/>
        <dbReference type="ChEBI" id="CHEBI:15379"/>
        <dbReference type="ChEBI" id="CHEBI:16389"/>
        <dbReference type="ChEBI" id="CHEBI:17976"/>
        <dbReference type="EC" id="1.10.3.11"/>
    </reaction>
</comment>
<proteinExistence type="inferred from homology"/>
<evidence type="ECO:0000256" key="5">
    <source>
        <dbReference type="ARBA" id="ARBA00022448"/>
    </source>
</evidence>
<dbReference type="PANTHER" id="PTHR31803">
    <property type="entry name" value="ALTERNATIVE OXIDASE"/>
    <property type="match status" value="1"/>
</dbReference>
<dbReference type="OrthoDB" id="16906at2759"/>
<dbReference type="STRING" id="33114.A0A2G2XB15"/>
<evidence type="ECO:0000256" key="4">
    <source>
        <dbReference type="ARBA" id="ARBA00011748"/>
    </source>
</evidence>
<keyword evidence="16" id="KW-1185">Reference proteome</keyword>
<evidence type="ECO:0000313" key="16">
    <source>
        <dbReference type="Proteomes" id="UP000224567"/>
    </source>
</evidence>
<dbReference type="PANTHER" id="PTHR31803:SF3">
    <property type="entry name" value="ALTERNATIVE OXIDASE"/>
    <property type="match status" value="1"/>
</dbReference>
<dbReference type="Pfam" id="PF01786">
    <property type="entry name" value="AOX"/>
    <property type="match status" value="1"/>
</dbReference>
<evidence type="ECO:0000256" key="1">
    <source>
        <dbReference type="ARBA" id="ARBA00001192"/>
    </source>
</evidence>
<evidence type="ECO:0000313" key="15">
    <source>
        <dbReference type="EMBL" id="PHT54649.1"/>
    </source>
</evidence>
<keyword evidence="7 14" id="KW-0812">Transmembrane</keyword>
<keyword evidence="9 14" id="KW-0249">Electron transport</keyword>
<evidence type="ECO:0000256" key="14">
    <source>
        <dbReference type="RuleBase" id="RU003779"/>
    </source>
</evidence>